<evidence type="ECO:0000256" key="1">
    <source>
        <dbReference type="ARBA" id="ARBA00012417"/>
    </source>
</evidence>
<dbReference type="InterPro" id="IPR050238">
    <property type="entry name" value="DNA_Rep/Repair_Clamp_Loader"/>
</dbReference>
<name>A0A1M5TJF5_9FIRM</name>
<evidence type="ECO:0000256" key="2">
    <source>
        <dbReference type="ARBA" id="ARBA00014363"/>
    </source>
</evidence>
<evidence type="ECO:0000256" key="7">
    <source>
        <dbReference type="ARBA" id="ARBA00049244"/>
    </source>
</evidence>
<dbReference type="Pfam" id="PF09115">
    <property type="entry name" value="DNApol3-delta_C"/>
    <property type="match status" value="1"/>
</dbReference>
<feature type="domain" description="DNA polymerase III delta subunit C-terminal" evidence="8">
    <location>
        <begin position="192"/>
        <end position="308"/>
    </location>
</feature>
<gene>
    <name evidence="9" type="ORF">SAMN02744040_02197</name>
</gene>
<dbReference type="InterPro" id="IPR027417">
    <property type="entry name" value="P-loop_NTPase"/>
</dbReference>
<sequence>MYFKNIIGQDIAKRFIINSIKKDRINHAYLFEGPSGVGKKTFAMEFSKILLNINNLENSPDFKLLTPKGSSFKIEQIRNMQSDIVVKPYKNKKIYILEDCDKMTVQAQNALLKTLEEPPEYAVLILIVKNSATLLDTIKSRCEVIKFSPLSLVDIENYLIKHKNIDRNKAKVVSSFSMGILANALELLESEDFNKKREEIEDYINIILSNDVVDMLNINSKLEKNKDDIINILDMLTTYFRDLIFIKENVDENIIINIDRINFLKDLSKELTYSQISSIIDIIEETKKKLISNCNFNLAISAMVLNIHEVIK</sequence>
<dbReference type="GO" id="GO:0009360">
    <property type="term" value="C:DNA polymerase III complex"/>
    <property type="evidence" value="ECO:0007669"/>
    <property type="project" value="InterPro"/>
</dbReference>
<dbReference type="EMBL" id="FQXH01000035">
    <property type="protein sequence ID" value="SHH50811.1"/>
    <property type="molecule type" value="Genomic_DNA"/>
</dbReference>
<dbReference type="PANTHER" id="PTHR11669:SF8">
    <property type="entry name" value="DNA POLYMERASE III SUBUNIT DELTA"/>
    <property type="match status" value="1"/>
</dbReference>
<dbReference type="InterPro" id="IPR015199">
    <property type="entry name" value="DNA_pol_III_delta_C"/>
</dbReference>
<dbReference type="Gene3D" id="3.40.50.300">
    <property type="entry name" value="P-loop containing nucleotide triphosphate hydrolases"/>
    <property type="match status" value="1"/>
</dbReference>
<dbReference type="PANTHER" id="PTHR11669">
    <property type="entry name" value="REPLICATION FACTOR C / DNA POLYMERASE III GAMMA-TAU SUBUNIT"/>
    <property type="match status" value="1"/>
</dbReference>
<dbReference type="SUPFAM" id="SSF52540">
    <property type="entry name" value="P-loop containing nucleoside triphosphate hydrolases"/>
    <property type="match status" value="1"/>
</dbReference>
<evidence type="ECO:0000256" key="5">
    <source>
        <dbReference type="ARBA" id="ARBA00022705"/>
    </source>
</evidence>
<dbReference type="GO" id="GO:0003677">
    <property type="term" value="F:DNA binding"/>
    <property type="evidence" value="ECO:0007669"/>
    <property type="project" value="InterPro"/>
</dbReference>
<dbReference type="Proteomes" id="UP000242520">
    <property type="component" value="Unassembled WGS sequence"/>
</dbReference>
<dbReference type="Pfam" id="PF13177">
    <property type="entry name" value="DNA_pol3_delta2"/>
    <property type="match status" value="1"/>
</dbReference>
<keyword evidence="4" id="KW-0548">Nucleotidyltransferase</keyword>
<organism evidence="9 10">
    <name type="scientific">Tepidibacter thalassicus DSM 15285</name>
    <dbReference type="NCBI Taxonomy" id="1123350"/>
    <lineage>
        <taxon>Bacteria</taxon>
        <taxon>Bacillati</taxon>
        <taxon>Bacillota</taxon>
        <taxon>Clostridia</taxon>
        <taxon>Peptostreptococcales</taxon>
        <taxon>Peptostreptococcaceae</taxon>
        <taxon>Tepidibacter</taxon>
    </lineage>
</organism>
<evidence type="ECO:0000256" key="4">
    <source>
        <dbReference type="ARBA" id="ARBA00022695"/>
    </source>
</evidence>
<evidence type="ECO:0000256" key="3">
    <source>
        <dbReference type="ARBA" id="ARBA00022679"/>
    </source>
</evidence>
<dbReference type="GO" id="GO:0003887">
    <property type="term" value="F:DNA-directed DNA polymerase activity"/>
    <property type="evidence" value="ECO:0007669"/>
    <property type="project" value="UniProtKB-KW"/>
</dbReference>
<evidence type="ECO:0000313" key="9">
    <source>
        <dbReference type="EMBL" id="SHH50811.1"/>
    </source>
</evidence>
<proteinExistence type="predicted"/>
<protein>
    <recommendedName>
        <fullName evidence="2">DNA polymerase III subunit delta'</fullName>
        <ecNumber evidence="1">2.7.7.7</ecNumber>
    </recommendedName>
</protein>
<keyword evidence="3" id="KW-0808">Transferase</keyword>
<reference evidence="10" key="1">
    <citation type="submission" date="2016-11" db="EMBL/GenBank/DDBJ databases">
        <authorList>
            <person name="Varghese N."/>
            <person name="Submissions S."/>
        </authorList>
    </citation>
    <scope>NUCLEOTIDE SEQUENCE [LARGE SCALE GENOMIC DNA]</scope>
    <source>
        <strain evidence="10">DSM 15285</strain>
    </source>
</reference>
<dbReference type="AlphaFoldDB" id="A0A1M5TJF5"/>
<evidence type="ECO:0000256" key="6">
    <source>
        <dbReference type="ARBA" id="ARBA00022932"/>
    </source>
</evidence>
<accession>A0A1M5TJF5</accession>
<dbReference type="OrthoDB" id="9810148at2"/>
<dbReference type="STRING" id="1123350.SAMN02744040_02197"/>
<evidence type="ECO:0000313" key="10">
    <source>
        <dbReference type="Proteomes" id="UP000242520"/>
    </source>
</evidence>
<dbReference type="GO" id="GO:0006261">
    <property type="term" value="P:DNA-templated DNA replication"/>
    <property type="evidence" value="ECO:0007669"/>
    <property type="project" value="TreeGrafter"/>
</dbReference>
<keyword evidence="6" id="KW-0239">DNA-directed DNA polymerase</keyword>
<dbReference type="EC" id="2.7.7.7" evidence="1"/>
<keyword evidence="5" id="KW-0235">DNA replication</keyword>
<comment type="catalytic activity">
    <reaction evidence="7">
        <text>DNA(n) + a 2'-deoxyribonucleoside 5'-triphosphate = DNA(n+1) + diphosphate</text>
        <dbReference type="Rhea" id="RHEA:22508"/>
        <dbReference type="Rhea" id="RHEA-COMP:17339"/>
        <dbReference type="Rhea" id="RHEA-COMP:17340"/>
        <dbReference type="ChEBI" id="CHEBI:33019"/>
        <dbReference type="ChEBI" id="CHEBI:61560"/>
        <dbReference type="ChEBI" id="CHEBI:173112"/>
        <dbReference type="EC" id="2.7.7.7"/>
    </reaction>
</comment>
<keyword evidence="10" id="KW-1185">Reference proteome</keyword>
<evidence type="ECO:0000259" key="8">
    <source>
        <dbReference type="Pfam" id="PF09115"/>
    </source>
</evidence>
<dbReference type="RefSeq" id="WP_072726370.1">
    <property type="nucleotide sequence ID" value="NZ_FQXH01000035.1"/>
</dbReference>
<dbReference type="Gene3D" id="1.20.272.10">
    <property type="match status" value="1"/>
</dbReference>